<accession>A0ABX8ABE3</accession>
<keyword evidence="3" id="KW-1185">Reference proteome</keyword>
<dbReference type="InterPro" id="IPR010649">
    <property type="entry name" value="NapE_TorE"/>
</dbReference>
<evidence type="ECO:0000256" key="1">
    <source>
        <dbReference type="SAM" id="Phobius"/>
    </source>
</evidence>
<evidence type="ECO:0000313" key="2">
    <source>
        <dbReference type="EMBL" id="QUS39979.1"/>
    </source>
</evidence>
<feature type="transmembrane region" description="Helical" evidence="1">
    <location>
        <begin position="21"/>
        <end position="54"/>
    </location>
</feature>
<dbReference type="Pfam" id="PF06796">
    <property type="entry name" value="NapE"/>
    <property type="match status" value="1"/>
</dbReference>
<evidence type="ECO:0000313" key="3">
    <source>
        <dbReference type="Proteomes" id="UP000682843"/>
    </source>
</evidence>
<gene>
    <name evidence="2" type="ORF">RPMA_14930</name>
</gene>
<proteinExistence type="predicted"/>
<sequence length="63" mass="6901">MDQNISPPDQAPTRNSRLSELLVFLTIIVFIWPVVAVGIVGGYGFSVWIFQMIFGPPGPPSVQ</sequence>
<keyword evidence="1" id="KW-0812">Transmembrane</keyword>
<keyword evidence="1" id="KW-1133">Transmembrane helix</keyword>
<organism evidence="2 3">
    <name type="scientific">Tardiphaga alba</name>
    <dbReference type="NCBI Taxonomy" id="340268"/>
    <lineage>
        <taxon>Bacteria</taxon>
        <taxon>Pseudomonadati</taxon>
        <taxon>Pseudomonadota</taxon>
        <taxon>Alphaproteobacteria</taxon>
        <taxon>Hyphomicrobiales</taxon>
        <taxon>Nitrobacteraceae</taxon>
        <taxon>Tardiphaga</taxon>
    </lineage>
</organism>
<dbReference type="EMBL" id="CP036498">
    <property type="protein sequence ID" value="QUS39979.1"/>
    <property type="molecule type" value="Genomic_DNA"/>
</dbReference>
<protein>
    <submittedName>
        <fullName evidence="2">Nitrate reductase</fullName>
    </submittedName>
</protein>
<dbReference type="Proteomes" id="UP000682843">
    <property type="component" value="Chromosome"/>
</dbReference>
<dbReference type="RefSeq" id="WP_211908211.1">
    <property type="nucleotide sequence ID" value="NZ_CP036498.1"/>
</dbReference>
<keyword evidence="1" id="KW-0472">Membrane</keyword>
<reference evidence="2 3" key="1">
    <citation type="submission" date="2019-02" db="EMBL/GenBank/DDBJ databases">
        <title>Emended description of the genus Rhodopseudomonas and description of Rhodopseudomonas albus sp. nov., a non-phototrophic, heavy-metal-tolerant bacterium isolated from garden soil.</title>
        <authorList>
            <person name="Bao Z."/>
            <person name="Cao W.W."/>
            <person name="Sato Y."/>
            <person name="Nishizawa T."/>
            <person name="Zhao J."/>
            <person name="Guo Y."/>
            <person name="Ohta H."/>
        </authorList>
    </citation>
    <scope>NUCLEOTIDE SEQUENCE [LARGE SCALE GENOMIC DNA]</scope>
    <source>
        <strain evidence="2 3">SK50-23</strain>
    </source>
</reference>
<name>A0ABX8ABE3_9BRAD</name>